<evidence type="ECO:0000313" key="1">
    <source>
        <dbReference type="EMBL" id="SFG13897.1"/>
    </source>
</evidence>
<dbReference type="AlphaFoldDB" id="A0A1I2PIS1"/>
<dbReference type="InterPro" id="IPR036390">
    <property type="entry name" value="WH_DNA-bd_sf"/>
</dbReference>
<dbReference type="InterPro" id="IPR036388">
    <property type="entry name" value="WH-like_DNA-bd_sf"/>
</dbReference>
<reference evidence="2" key="1">
    <citation type="submission" date="2016-10" db="EMBL/GenBank/DDBJ databases">
        <authorList>
            <person name="Varghese N."/>
            <person name="Submissions S."/>
        </authorList>
    </citation>
    <scope>NUCLEOTIDE SEQUENCE [LARGE SCALE GENOMIC DNA]</scope>
    <source>
        <strain evidence="2">CGMCC 1.7739</strain>
    </source>
</reference>
<dbReference type="Gene3D" id="1.10.10.10">
    <property type="entry name" value="Winged helix-like DNA-binding domain superfamily/Winged helix DNA-binding domain"/>
    <property type="match status" value="1"/>
</dbReference>
<dbReference type="STRING" id="553467.SAMN04488063_1542"/>
<protein>
    <submittedName>
        <fullName evidence="1">DNA-binding transcriptional regulator, MarR family</fullName>
    </submittedName>
</protein>
<gene>
    <name evidence="1" type="ORF">SAMN04488063_1542</name>
</gene>
<organism evidence="1 2">
    <name type="scientific">Halopelagius inordinatus</name>
    <dbReference type="NCBI Taxonomy" id="553467"/>
    <lineage>
        <taxon>Archaea</taxon>
        <taxon>Methanobacteriati</taxon>
        <taxon>Methanobacteriota</taxon>
        <taxon>Stenosarchaea group</taxon>
        <taxon>Halobacteria</taxon>
        <taxon>Halobacteriales</taxon>
        <taxon>Haloferacaceae</taxon>
    </lineage>
</organism>
<sequence>MSETWDAAGYIASSRYRLAVCELLSDDGPELPSRIADELDLAQPHVSRALSELRDREIVELLVPESQQKGRLYGLTADGRTALARLRGRSVNVEFVEETGFPHTRLLEYLLDAHESAFRLAISHDEDRTEVYCAVDADGRRYDEESISRLVVSLEAGDGEGVESPVGGQTQFVVRGLERTTLVRLSADGDEDIYLTLERGTDLSVESFVENCRTRLAPEN</sequence>
<name>A0A1I2PIS1_9EURY</name>
<dbReference type="SUPFAM" id="SSF46785">
    <property type="entry name" value="Winged helix' DNA-binding domain"/>
    <property type="match status" value="1"/>
</dbReference>
<dbReference type="Pfam" id="PF24366">
    <property type="entry name" value="DUF7522"/>
    <property type="match status" value="1"/>
</dbReference>
<dbReference type="RefSeq" id="WP_092890686.1">
    <property type="nucleotide sequence ID" value="NZ_FOOQ01000001.1"/>
</dbReference>
<evidence type="ECO:0000313" key="2">
    <source>
        <dbReference type="Proteomes" id="UP000198876"/>
    </source>
</evidence>
<dbReference type="GO" id="GO:0003677">
    <property type="term" value="F:DNA binding"/>
    <property type="evidence" value="ECO:0007669"/>
    <property type="project" value="UniProtKB-KW"/>
</dbReference>
<dbReference type="EMBL" id="FOOQ01000001">
    <property type="protein sequence ID" value="SFG13897.1"/>
    <property type="molecule type" value="Genomic_DNA"/>
</dbReference>
<accession>A0A1I2PIS1</accession>
<dbReference type="Proteomes" id="UP000198876">
    <property type="component" value="Unassembled WGS sequence"/>
</dbReference>
<dbReference type="InterPro" id="IPR055944">
    <property type="entry name" value="DUF7522"/>
</dbReference>
<keyword evidence="1" id="KW-0238">DNA-binding</keyword>
<dbReference type="OrthoDB" id="74749at2157"/>
<proteinExistence type="predicted"/>
<keyword evidence="2" id="KW-1185">Reference proteome</keyword>